<dbReference type="Proteomes" id="UP000007800">
    <property type="component" value="Unassembled WGS sequence"/>
</dbReference>
<sequence length="131" mass="14645">MSALEKHLKEHQSTPYETLLSKSDRTNKLNDSLLKAHNDMVFIKSRVSKLVVQMNYLRQAVETAMPNSQGRGTTDVPRELLVQEMVKAKNNIKKFRNLIEEVAAKTKQTGDADGGGGLHGKEKVDDPKQSL</sequence>
<feature type="compositionally biased region" description="Basic and acidic residues" evidence="2">
    <location>
        <begin position="119"/>
        <end position="131"/>
    </location>
</feature>
<evidence type="ECO:0000313" key="3">
    <source>
        <dbReference type="EMBL" id="EEQ97349.1"/>
    </source>
</evidence>
<dbReference type="OMA" id="IQPVHYH"/>
<evidence type="ECO:0000256" key="1">
    <source>
        <dbReference type="SAM" id="Coils"/>
    </source>
</evidence>
<dbReference type="AlphaFoldDB" id="C5M0Z1"/>
<feature type="coiled-coil region" evidence="1">
    <location>
        <begin position="78"/>
        <end position="105"/>
    </location>
</feature>
<keyword evidence="1" id="KW-0175">Coiled coil</keyword>
<name>C5M0Z1_PERM5</name>
<feature type="region of interest" description="Disordered" evidence="2">
    <location>
        <begin position="106"/>
        <end position="131"/>
    </location>
</feature>
<organism evidence="4">
    <name type="scientific">Perkinsus marinus (strain ATCC 50983 / TXsc)</name>
    <dbReference type="NCBI Taxonomy" id="423536"/>
    <lineage>
        <taxon>Eukaryota</taxon>
        <taxon>Sar</taxon>
        <taxon>Alveolata</taxon>
        <taxon>Perkinsozoa</taxon>
        <taxon>Perkinsea</taxon>
        <taxon>Perkinsida</taxon>
        <taxon>Perkinsidae</taxon>
        <taxon>Perkinsus</taxon>
    </lineage>
</organism>
<accession>C5M0Z1</accession>
<dbReference type="EMBL" id="GG687225">
    <property type="protein sequence ID" value="EEQ97349.1"/>
    <property type="molecule type" value="Genomic_DNA"/>
</dbReference>
<dbReference type="RefSeq" id="XP_002764632.1">
    <property type="nucleotide sequence ID" value="XM_002764586.1"/>
</dbReference>
<evidence type="ECO:0000313" key="4">
    <source>
        <dbReference type="Proteomes" id="UP000007800"/>
    </source>
</evidence>
<gene>
    <name evidence="3" type="ORF">Pmar_PMAR013548</name>
</gene>
<reference evidence="3 4" key="1">
    <citation type="submission" date="2008-07" db="EMBL/GenBank/DDBJ databases">
        <authorList>
            <person name="El-Sayed N."/>
            <person name="Caler E."/>
            <person name="Inman J."/>
            <person name="Amedeo P."/>
            <person name="Hass B."/>
            <person name="Wortman J."/>
        </authorList>
    </citation>
    <scope>NUCLEOTIDE SEQUENCE [LARGE SCALE GENOMIC DNA]</scope>
    <source>
        <strain evidence="4">ATCC 50983 / TXsc</strain>
    </source>
</reference>
<dbReference type="GeneID" id="9054724"/>
<keyword evidence="4" id="KW-1185">Reference proteome</keyword>
<proteinExistence type="predicted"/>
<evidence type="ECO:0000256" key="2">
    <source>
        <dbReference type="SAM" id="MobiDB-lite"/>
    </source>
</evidence>
<dbReference type="InParanoid" id="C5M0Z1"/>
<protein>
    <submittedName>
        <fullName evidence="3">Uncharacterized protein</fullName>
    </submittedName>
</protein>